<evidence type="ECO:0000313" key="1">
    <source>
        <dbReference type="EMBL" id="SVB97475.1"/>
    </source>
</evidence>
<name>A0A382IDP0_9ZZZZ</name>
<protein>
    <submittedName>
        <fullName evidence="1">Uncharacterized protein</fullName>
    </submittedName>
</protein>
<feature type="non-terminal residue" evidence="1">
    <location>
        <position position="62"/>
    </location>
</feature>
<accession>A0A382IDP0</accession>
<sequence length="62" mass="6912">MKNKSLILVLSLILTSTTHLLAKDFGNLIAYYTFDNIKNNTIINEVDNKAFTGKIEGAPKIE</sequence>
<proteinExistence type="predicted"/>
<dbReference type="AlphaFoldDB" id="A0A382IDP0"/>
<gene>
    <name evidence="1" type="ORF">METZ01_LOCUS250329</name>
</gene>
<reference evidence="1" key="1">
    <citation type="submission" date="2018-05" db="EMBL/GenBank/DDBJ databases">
        <authorList>
            <person name="Lanie J.A."/>
            <person name="Ng W.-L."/>
            <person name="Kazmierczak K.M."/>
            <person name="Andrzejewski T.M."/>
            <person name="Davidsen T.M."/>
            <person name="Wayne K.J."/>
            <person name="Tettelin H."/>
            <person name="Glass J.I."/>
            <person name="Rusch D."/>
            <person name="Podicherti R."/>
            <person name="Tsui H.-C.T."/>
            <person name="Winkler M.E."/>
        </authorList>
    </citation>
    <scope>NUCLEOTIDE SEQUENCE</scope>
</reference>
<dbReference type="EMBL" id="UINC01066599">
    <property type="protein sequence ID" value="SVB97475.1"/>
    <property type="molecule type" value="Genomic_DNA"/>
</dbReference>
<organism evidence="1">
    <name type="scientific">marine metagenome</name>
    <dbReference type="NCBI Taxonomy" id="408172"/>
    <lineage>
        <taxon>unclassified sequences</taxon>
        <taxon>metagenomes</taxon>
        <taxon>ecological metagenomes</taxon>
    </lineage>
</organism>